<dbReference type="RefSeq" id="WP_019859288.1">
    <property type="nucleotide sequence ID" value="NZ_LZTH01000046.1"/>
</dbReference>
<evidence type="ECO:0000313" key="2">
    <source>
        <dbReference type="Proteomes" id="UP000093748"/>
    </source>
</evidence>
<name>A0A1A5Q7X4_RHILI</name>
<dbReference type="AlphaFoldDB" id="A0A1A5Q7X4"/>
<sequence>MLRTDNGAALRLSDFADPNDAVIAAIELYGPEAQTAAAYCAMEAHFAGRLADFRLWCEVFRVFKTRFH</sequence>
<dbReference type="OrthoDB" id="8084616at2"/>
<protein>
    <submittedName>
        <fullName evidence="1">Uncharacterized protein</fullName>
    </submittedName>
</protein>
<dbReference type="Proteomes" id="UP000093748">
    <property type="component" value="Unassembled WGS sequence"/>
</dbReference>
<proteinExistence type="predicted"/>
<reference evidence="2" key="1">
    <citation type="submission" date="2016-06" db="EMBL/GenBank/DDBJ databases">
        <title>NZP2037 Pacbio-Illumina hybrid assembly.</title>
        <authorList>
            <person name="Ramsay J.P."/>
        </authorList>
    </citation>
    <scope>NUCLEOTIDE SEQUENCE [LARGE SCALE GENOMIC DNA]</scope>
    <source>
        <strain evidence="2">R7ANS::ICEMlSym2042</strain>
    </source>
</reference>
<evidence type="ECO:0000313" key="1">
    <source>
        <dbReference type="EMBL" id="OBP71631.1"/>
    </source>
</evidence>
<gene>
    <name evidence="1" type="ORF">BAE39_22065</name>
</gene>
<accession>A0A1A5Q7X4</accession>
<organism evidence="1 2">
    <name type="scientific">Rhizobium loti</name>
    <name type="common">Mesorhizobium loti</name>
    <dbReference type="NCBI Taxonomy" id="381"/>
    <lineage>
        <taxon>Bacteria</taxon>
        <taxon>Pseudomonadati</taxon>
        <taxon>Pseudomonadota</taxon>
        <taxon>Alphaproteobacteria</taxon>
        <taxon>Hyphomicrobiales</taxon>
        <taxon>Phyllobacteriaceae</taxon>
        <taxon>Mesorhizobium</taxon>
    </lineage>
</organism>
<dbReference type="GeneID" id="66683178"/>
<comment type="caution">
    <text evidence="1">The sequence shown here is derived from an EMBL/GenBank/DDBJ whole genome shotgun (WGS) entry which is preliminary data.</text>
</comment>
<dbReference type="EMBL" id="LZTJ01000032">
    <property type="protein sequence ID" value="OBP71631.1"/>
    <property type="molecule type" value="Genomic_DNA"/>
</dbReference>